<dbReference type="Proteomes" id="UP001054945">
    <property type="component" value="Unassembled WGS sequence"/>
</dbReference>
<protein>
    <submittedName>
        <fullName evidence="2">Cell growth regulator with RING finger domain protein 1</fullName>
    </submittedName>
</protein>
<organism evidence="2 3">
    <name type="scientific">Caerostris extrusa</name>
    <name type="common">Bark spider</name>
    <name type="synonym">Caerostris bankana</name>
    <dbReference type="NCBI Taxonomy" id="172846"/>
    <lineage>
        <taxon>Eukaryota</taxon>
        <taxon>Metazoa</taxon>
        <taxon>Ecdysozoa</taxon>
        <taxon>Arthropoda</taxon>
        <taxon>Chelicerata</taxon>
        <taxon>Arachnida</taxon>
        <taxon>Araneae</taxon>
        <taxon>Araneomorphae</taxon>
        <taxon>Entelegynae</taxon>
        <taxon>Araneoidea</taxon>
        <taxon>Araneidae</taxon>
        <taxon>Caerostris</taxon>
    </lineage>
</organism>
<keyword evidence="1" id="KW-1133">Transmembrane helix</keyword>
<feature type="transmembrane region" description="Helical" evidence="1">
    <location>
        <begin position="51"/>
        <end position="71"/>
    </location>
</feature>
<name>A0AAV4MG75_CAEEX</name>
<dbReference type="EMBL" id="BPLR01019742">
    <property type="protein sequence ID" value="GIX71290.1"/>
    <property type="molecule type" value="Genomic_DNA"/>
</dbReference>
<feature type="transmembrane region" description="Helical" evidence="1">
    <location>
        <begin position="122"/>
        <end position="139"/>
    </location>
</feature>
<evidence type="ECO:0000313" key="3">
    <source>
        <dbReference type="Proteomes" id="UP001054945"/>
    </source>
</evidence>
<keyword evidence="1" id="KW-0472">Membrane</keyword>
<keyword evidence="3" id="KW-1185">Reference proteome</keyword>
<dbReference type="AlphaFoldDB" id="A0AAV4MG75"/>
<reference evidence="2 3" key="1">
    <citation type="submission" date="2021-06" db="EMBL/GenBank/DDBJ databases">
        <title>Caerostris extrusa draft genome.</title>
        <authorList>
            <person name="Kono N."/>
            <person name="Arakawa K."/>
        </authorList>
    </citation>
    <scope>NUCLEOTIDE SEQUENCE [LARGE SCALE GENOMIC DNA]</scope>
</reference>
<gene>
    <name evidence="2" type="primary">Cgrrf1</name>
    <name evidence="2" type="ORF">CEXT_611591</name>
</gene>
<feature type="transmembrane region" description="Helical" evidence="1">
    <location>
        <begin position="160"/>
        <end position="178"/>
    </location>
</feature>
<keyword evidence="1" id="KW-0812">Transmembrane</keyword>
<comment type="caution">
    <text evidence="2">The sequence shown here is derived from an EMBL/GenBank/DDBJ whole genome shotgun (WGS) entry which is preliminary data.</text>
</comment>
<proteinExistence type="predicted"/>
<sequence length="179" mass="20975">MENLKHQVRHILQLGSGNNNNKHSYYIVVIKFRSHSKPVYDFKYVFKKTTFHWLAMLIIASILLYMFHLYFQTLNSGGIHYVNTERSALNMQVFHNPFTFEVNLQEATYSGIQCKFHGEKDFYLLTVWGVPIYQLFMLLNSTPRNLKHSISTLVKKVKNSVNAAKALMIYYCILMVLIV</sequence>
<accession>A0AAV4MG75</accession>
<evidence type="ECO:0000256" key="1">
    <source>
        <dbReference type="SAM" id="Phobius"/>
    </source>
</evidence>
<evidence type="ECO:0000313" key="2">
    <source>
        <dbReference type="EMBL" id="GIX71290.1"/>
    </source>
</evidence>